<evidence type="ECO:0000259" key="4">
    <source>
        <dbReference type="Pfam" id="PF01399"/>
    </source>
</evidence>
<dbReference type="EMBL" id="JAGKQM010000007">
    <property type="protein sequence ID" value="KAH0918290.1"/>
    <property type="molecule type" value="Genomic_DNA"/>
</dbReference>
<comment type="subcellular location">
    <subcellularLocation>
        <location evidence="1">Nucleus</location>
    </subcellularLocation>
</comment>
<sequence length="218" mass="24596">MLLAMEKAINKSVTIAELIKRRIPGIHQHTSIGSIDITDIWESKEEGLLPIETTRHVLVITITLSKKELNTSAVGYQCPIPIELGKPFVEIDYEGRGIFLPCITLQHYAMMSWVSSANPVADAESIVPKAIRDGAMDATIDHKNGCMVSNETGDIYSTNEPQTELNSRIAFCLNMHNKAVRALRCPPNTRKEKESDEKRRKSWLSIWLRKTMMTFREG</sequence>
<dbReference type="SUPFAM" id="SSF82704">
    <property type="entry name" value="AlbA-like"/>
    <property type="match status" value="1"/>
</dbReference>
<comment type="caution">
    <text evidence="8">The sequence shown here is derived from an EMBL/GenBank/DDBJ whole genome shotgun (WGS) entry which is preliminary data.</text>
</comment>
<evidence type="ECO:0000313" key="8">
    <source>
        <dbReference type="EMBL" id="KAH0918290.1"/>
    </source>
</evidence>
<dbReference type="Gene3D" id="3.30.110.20">
    <property type="entry name" value="Alba-like domain"/>
    <property type="match status" value="1"/>
</dbReference>
<dbReference type="InterPro" id="IPR051958">
    <property type="entry name" value="Alba-like_NAB"/>
</dbReference>
<evidence type="ECO:0000256" key="3">
    <source>
        <dbReference type="ARBA" id="ARBA00023242"/>
    </source>
</evidence>
<dbReference type="InterPro" id="IPR036882">
    <property type="entry name" value="Alba-like_dom_sf"/>
</dbReference>
<feature type="domain" description="PCI" evidence="4">
    <location>
        <begin position="103"/>
        <end position="150"/>
    </location>
</feature>
<accession>A0ABQ8CMI2</accession>
<dbReference type="EMBL" id="JAGKQM010000007">
    <property type="protein sequence ID" value="KAH0918287.1"/>
    <property type="molecule type" value="Genomic_DNA"/>
</dbReference>
<name>A0ABQ8CMI2_BRANA</name>
<reference evidence="8 9" key="1">
    <citation type="submission" date="2021-05" db="EMBL/GenBank/DDBJ databases">
        <title>Genome Assembly of Synthetic Allotetraploid Brassica napus Reveals Homoeologous Exchanges between Subgenomes.</title>
        <authorList>
            <person name="Davis J.T."/>
        </authorList>
    </citation>
    <scope>NUCLEOTIDE SEQUENCE [LARGE SCALE GENOMIC DNA]</scope>
    <source>
        <strain evidence="9">cv. Da-Ae</strain>
        <tissue evidence="8">Seedling</tissue>
    </source>
</reference>
<evidence type="ECO:0000256" key="2">
    <source>
        <dbReference type="ARBA" id="ARBA00008018"/>
    </source>
</evidence>
<dbReference type="InterPro" id="IPR002775">
    <property type="entry name" value="DNA/RNA-bd_Alba-like"/>
</dbReference>
<dbReference type="InterPro" id="IPR000717">
    <property type="entry name" value="PCI_dom"/>
</dbReference>
<dbReference type="PANTHER" id="PTHR13516:SF14">
    <property type="entry name" value="ALBA DNA_RNA-BINDING PROTEIN"/>
    <property type="match status" value="1"/>
</dbReference>
<feature type="domain" description="26S proteasome non-ATPase regulatory subunit 3 C-terminal" evidence="6">
    <location>
        <begin position="154"/>
        <end position="202"/>
    </location>
</feature>
<dbReference type="Proteomes" id="UP000824890">
    <property type="component" value="Unassembled WGS sequence"/>
</dbReference>
<protein>
    <submittedName>
        <fullName evidence="8">Uncharacterized protein</fullName>
    </submittedName>
</protein>
<dbReference type="Pfam" id="PF01918">
    <property type="entry name" value="Alba"/>
    <property type="match status" value="1"/>
</dbReference>
<gene>
    <name evidence="7" type="ORF">HID58_025947</name>
    <name evidence="8" type="ORF">HID58_025950</name>
</gene>
<evidence type="ECO:0000313" key="7">
    <source>
        <dbReference type="EMBL" id="KAH0918287.1"/>
    </source>
</evidence>
<dbReference type="Pfam" id="PF08375">
    <property type="entry name" value="Rpn3_C"/>
    <property type="match status" value="1"/>
</dbReference>
<evidence type="ECO:0000313" key="9">
    <source>
        <dbReference type="Proteomes" id="UP000824890"/>
    </source>
</evidence>
<dbReference type="PANTHER" id="PTHR13516">
    <property type="entry name" value="RIBONUCLEASE P SUBUNIT P25"/>
    <property type="match status" value="1"/>
</dbReference>
<keyword evidence="3" id="KW-0539">Nucleus</keyword>
<organism evidence="8 9">
    <name type="scientific">Brassica napus</name>
    <name type="common">Rape</name>
    <dbReference type="NCBI Taxonomy" id="3708"/>
    <lineage>
        <taxon>Eukaryota</taxon>
        <taxon>Viridiplantae</taxon>
        <taxon>Streptophyta</taxon>
        <taxon>Embryophyta</taxon>
        <taxon>Tracheophyta</taxon>
        <taxon>Spermatophyta</taxon>
        <taxon>Magnoliopsida</taxon>
        <taxon>eudicotyledons</taxon>
        <taxon>Gunneridae</taxon>
        <taxon>Pentapetalae</taxon>
        <taxon>rosids</taxon>
        <taxon>malvids</taxon>
        <taxon>Brassicales</taxon>
        <taxon>Brassicaceae</taxon>
        <taxon>Brassiceae</taxon>
        <taxon>Brassica</taxon>
    </lineage>
</organism>
<proteinExistence type="inferred from homology"/>
<feature type="domain" description="DNA/RNA-binding protein Alba-like" evidence="5">
    <location>
        <begin position="2"/>
        <end position="34"/>
    </location>
</feature>
<evidence type="ECO:0000259" key="5">
    <source>
        <dbReference type="Pfam" id="PF01918"/>
    </source>
</evidence>
<dbReference type="Pfam" id="PF01399">
    <property type="entry name" value="PCI"/>
    <property type="match status" value="1"/>
</dbReference>
<evidence type="ECO:0000259" key="6">
    <source>
        <dbReference type="Pfam" id="PF08375"/>
    </source>
</evidence>
<evidence type="ECO:0000256" key="1">
    <source>
        <dbReference type="ARBA" id="ARBA00004123"/>
    </source>
</evidence>
<comment type="similarity">
    <text evidence="2">Belongs to the histone-like Alba family.</text>
</comment>
<keyword evidence="9" id="KW-1185">Reference proteome</keyword>
<dbReference type="InterPro" id="IPR013586">
    <property type="entry name" value="PSMD3_C"/>
</dbReference>